<organism evidence="1 2">
    <name type="scientific">Penicillium nordicum</name>
    <dbReference type="NCBI Taxonomy" id="229535"/>
    <lineage>
        <taxon>Eukaryota</taxon>
        <taxon>Fungi</taxon>
        <taxon>Dikarya</taxon>
        <taxon>Ascomycota</taxon>
        <taxon>Pezizomycotina</taxon>
        <taxon>Eurotiomycetes</taxon>
        <taxon>Eurotiomycetidae</taxon>
        <taxon>Eurotiales</taxon>
        <taxon>Aspergillaceae</taxon>
        <taxon>Penicillium</taxon>
    </lineage>
</organism>
<evidence type="ECO:0000313" key="1">
    <source>
        <dbReference type="EMBL" id="KOS47815.1"/>
    </source>
</evidence>
<comment type="caution">
    <text evidence="1">The sequence shown here is derived from an EMBL/GenBank/DDBJ whole genome shotgun (WGS) entry which is preliminary data.</text>
</comment>
<accession>A0A0M9WJZ8</accession>
<name>A0A0M9WJZ8_9EURO</name>
<dbReference type="AlphaFoldDB" id="A0A0M9WJZ8"/>
<sequence length="83" mass="9504">MPVYFKASEVLDKPKKCLSAVAPASGTSLGNPATQPSAARPRPRDLLIQFRFNSDSIQIQFRFNSDLIYFKSPYAHIRRHQFY</sequence>
<keyword evidence="2" id="KW-1185">Reference proteome</keyword>
<gene>
    <name evidence="1" type="ORF">ACN38_g1254</name>
</gene>
<proteinExistence type="predicted"/>
<protein>
    <submittedName>
        <fullName evidence="1">Uncharacterized protein</fullName>
    </submittedName>
</protein>
<evidence type="ECO:0000313" key="2">
    <source>
        <dbReference type="Proteomes" id="UP000037696"/>
    </source>
</evidence>
<dbReference type="Proteomes" id="UP000037696">
    <property type="component" value="Unassembled WGS sequence"/>
</dbReference>
<dbReference type="EMBL" id="LHQQ01000012">
    <property type="protein sequence ID" value="KOS47815.1"/>
    <property type="molecule type" value="Genomic_DNA"/>
</dbReference>
<reference evidence="1 2" key="1">
    <citation type="submission" date="2015-08" db="EMBL/GenBank/DDBJ databases">
        <title>Genome sequencing of Penicillium nordicum.</title>
        <authorList>
            <person name="Nguyen H.D."/>
            <person name="Seifert K.A."/>
        </authorList>
    </citation>
    <scope>NUCLEOTIDE SEQUENCE [LARGE SCALE GENOMIC DNA]</scope>
    <source>
        <strain evidence="1 2">DAOMC 185683</strain>
    </source>
</reference>